<feature type="domain" description="Ig-like" evidence="14">
    <location>
        <begin position="120"/>
        <end position="208"/>
    </location>
</feature>
<keyword evidence="3" id="KW-0963">Cytoplasm</keyword>
<evidence type="ECO:0000259" key="14">
    <source>
        <dbReference type="PROSITE" id="PS50835"/>
    </source>
</evidence>
<organism evidence="16 17">
    <name type="scientific">Acipenser ruthenus</name>
    <name type="common">Sterlet sturgeon</name>
    <dbReference type="NCBI Taxonomy" id="7906"/>
    <lineage>
        <taxon>Eukaryota</taxon>
        <taxon>Metazoa</taxon>
        <taxon>Chordata</taxon>
        <taxon>Craniata</taxon>
        <taxon>Vertebrata</taxon>
        <taxon>Euteleostomi</taxon>
        <taxon>Actinopterygii</taxon>
        <taxon>Chondrostei</taxon>
        <taxon>Acipenseriformes</taxon>
        <taxon>Acipenseridae</taxon>
        <taxon>Acipenser</taxon>
    </lineage>
</organism>
<dbReference type="SUPFAM" id="SSF56112">
    <property type="entry name" value="Protein kinase-like (PK-like)"/>
    <property type="match status" value="2"/>
</dbReference>
<dbReference type="PROSITE" id="PS50835">
    <property type="entry name" value="IG_LIKE"/>
    <property type="match status" value="1"/>
</dbReference>
<reference evidence="16 17" key="1">
    <citation type="submission" date="2019-01" db="EMBL/GenBank/DDBJ databases">
        <title>Draft Genome and Complete Hox-Cluster Characterization of the Sterlet Sturgeon (Acipenser ruthenus).</title>
        <authorList>
            <person name="Wei Q."/>
        </authorList>
    </citation>
    <scope>NUCLEOTIDE SEQUENCE [LARGE SCALE GENOMIC DNA]</scope>
    <source>
        <strain evidence="16">WHYD16114868_AA</strain>
        <tissue evidence="16">Blood</tissue>
    </source>
</reference>
<dbReference type="SMART" id="SM00409">
    <property type="entry name" value="IG"/>
    <property type="match status" value="2"/>
</dbReference>
<dbReference type="InterPro" id="IPR013098">
    <property type="entry name" value="Ig_I-set"/>
</dbReference>
<sequence length="1794" mass="199930">MADPLICWVLDVGFKKYPVVNMTNHGLMPVRKLMQGQRLEHVGTVPMKKWYEIEFSPTTFHKRSFKTEGIFTPIQTESSTQGPLTGDRADIIWETQSQVYIENTTKSCAYVTQHQKTAPPCIHVTIEDLKVQSGEEAKFEAVIEGNPTPEITWYKGGVLLSASDQVYLSQKDAECSLTLRTVSSQDRGIYTCVAKNISGEVSCKAELSVYEGSEEKRSESSTEPIKRRKLHSFYEVKEEIGRGSFGFVKRVIHKGNRVACAAKFIPLRTSTRAQAYQERDILSRVSHPRIACLLDVFETRRTLVLILDICSNQELLDHLLTKGSVTENEVKVFIHQVLEGIEYLHNKNILHLDIKPTNILMVPPEREEIRICDFGLAQQLDLTKPQYSTSGSPEFVAPEIVCQSPVSKATDIWKRPSASDCLGHQWFQGNQNDLESEAINMKRLKFFVSRSKWQRSLMCYKSVLVMRSIADLLDGVSEDTSLAVPRHQLEENSSSSASSSDYEDTTSREKDPPVTPELQLPVSGRQFSEEHLKKEEEASKDHMPATELETLAPSRTSFSDGLNSDNQQGSTALGDTPQKDVLSEHSEVHYDLKRPVCKAAIVEVAEPSVRLKEPSSDLRQGSSEDSALCLQISEVGGGSKETSTRVPRHRLIKSMFSITTSECSPASARHILLQDEEYVKNQDRTRKHLMRTDYKSKSLSGLREPLLEHIDADQNRQMAMGISNGRHLLHTPVAMAKSNSFDTGDRVSHYTVARSRRSRSLGEYTGRASTQLEPRETREVVETCEMSSTTQTLFDENKAVSSDVDPGKLHEPVEKAAEKASQIWNTESSEVSEIDSIQHSALTNSDITGDDKPVSSADNVTPGSSLLQCIVSDMVCLSEEIDILTESGPVPDLNVKLSPPDEQAVSRDAQSESEALSIIGPVFVESTTPKSVMQEVSDLLNTQYGFSQFKRPKSFHLSLKALEMEVENRSHFLKASSEGRIKKSSATGIFSPVDESPKKEKHSFQSQVSTSGSLASQYSNIEPFDFEVPSKHSTIEPMIFVTAPEETDSCVQVSQELVPVPLESKKQCPEDALFDDCMSASGLALDASEAEENSEVETERLNLFEDISNDGMYPLLDAARFRRTSSIPEEDISFPVESTCPTDVNVKQAQRNLPDPTHQSSSTLKSKPQSTKPVRHGLFQLFRKSKTTEQPSKSTGNVSPKQTEEEKNTESGLPLSLHQQQQKASDLSITKKVKASVSSISRAVWGKQACEKDRREEPDQSLEQQDKLYAGASCSLKRRSGLFSFKLPAFKKNKEGCQFLSSSRILLSAIPKECHTLTILSAEEEDLGSYRCVATNPGGEASTSCTLIVSELPTCLAVPEVTQVDGDGALLVWKPLESSEPVTYSIQYSTEGGEWRTLAEGVADSCYTASKLSVGAVYSFRVGCVNKAGMGPYSEQSAETTIGEEHEEWHIPLIRTIPPRAEDEDSKPESRFPLFPMHETYTFLSEINRGRFSIIKQCRGDLTQKLFAAKVTPYKADKRHLVLREYQILKRLRHTHVVQLQAAFITLKYLVLIEELCAGQELLHNLAERDSYSELEVREFLLQILSAVQYLHSNHILHLDLKSDNMVVTENNVLKIVDFGCAQAYTAGKPLIAEKIKEQSENRAPEILEGKGVGPETDIWSIGVLTFVMLSGDWPFASDVDCKKEKNIKRGKIKFGRCYPGVSEGAMNFVKCSLNNKPWGRPSASDCVVLPWLCGDQASKQRHSVVSFPTAKLHGYLREREKRRAHHCTKLELPIQGHFSMGNGQSITLLDGLM</sequence>
<evidence type="ECO:0000256" key="4">
    <source>
        <dbReference type="ARBA" id="ARBA00022527"/>
    </source>
</evidence>
<evidence type="ECO:0000313" key="17">
    <source>
        <dbReference type="Proteomes" id="UP000289886"/>
    </source>
</evidence>
<dbReference type="SMART" id="SM00408">
    <property type="entry name" value="IGc2"/>
    <property type="match status" value="1"/>
</dbReference>
<dbReference type="SMART" id="SM00220">
    <property type="entry name" value="S_TKc"/>
    <property type="match status" value="2"/>
</dbReference>
<dbReference type="Gene3D" id="1.10.510.10">
    <property type="entry name" value="Transferase(Phosphotransferase) domain 1"/>
    <property type="match status" value="2"/>
</dbReference>
<feature type="region of interest" description="Disordered" evidence="12">
    <location>
        <begin position="1151"/>
        <end position="1228"/>
    </location>
</feature>
<dbReference type="CDD" id="cd00063">
    <property type="entry name" value="FN3"/>
    <property type="match status" value="1"/>
</dbReference>
<keyword evidence="8" id="KW-0418">Kinase</keyword>
<dbReference type="InterPro" id="IPR013783">
    <property type="entry name" value="Ig-like_fold"/>
</dbReference>
<evidence type="ECO:0000256" key="2">
    <source>
        <dbReference type="ARBA" id="ARBA00006692"/>
    </source>
</evidence>
<evidence type="ECO:0000256" key="9">
    <source>
        <dbReference type="ARBA" id="ARBA00022840"/>
    </source>
</evidence>
<feature type="compositionally biased region" description="Polar residues" evidence="12">
    <location>
        <begin position="553"/>
        <end position="573"/>
    </location>
</feature>
<dbReference type="InterPro" id="IPR036116">
    <property type="entry name" value="FN3_sf"/>
</dbReference>
<evidence type="ECO:0000259" key="13">
    <source>
        <dbReference type="PROSITE" id="PS50011"/>
    </source>
</evidence>
<keyword evidence="9 11" id="KW-0067">ATP-binding</keyword>
<evidence type="ECO:0000256" key="10">
    <source>
        <dbReference type="ARBA" id="ARBA00023319"/>
    </source>
</evidence>
<feature type="compositionally biased region" description="Basic and acidic residues" evidence="12">
    <location>
        <begin position="527"/>
        <end position="544"/>
    </location>
</feature>
<dbReference type="Pfam" id="PF00069">
    <property type="entry name" value="Pkinase"/>
    <property type="match status" value="2"/>
</dbReference>
<dbReference type="FunFam" id="3.30.200.20:FF:000424">
    <property type="entry name" value="obscurin isoform X5"/>
    <property type="match status" value="1"/>
</dbReference>
<dbReference type="PROSITE" id="PS00107">
    <property type="entry name" value="PROTEIN_KINASE_ATP"/>
    <property type="match status" value="1"/>
</dbReference>
<dbReference type="InterPro" id="IPR000719">
    <property type="entry name" value="Prot_kinase_dom"/>
</dbReference>
<keyword evidence="7 11" id="KW-0547">Nucleotide-binding</keyword>
<dbReference type="Pfam" id="PF07679">
    <property type="entry name" value="I-set"/>
    <property type="match status" value="2"/>
</dbReference>
<dbReference type="SUPFAM" id="SSF49265">
    <property type="entry name" value="Fibronectin type III"/>
    <property type="match status" value="1"/>
</dbReference>
<dbReference type="InterPro" id="IPR017441">
    <property type="entry name" value="Protein_kinase_ATP_BS"/>
</dbReference>
<dbReference type="GO" id="GO:0043065">
    <property type="term" value="P:positive regulation of apoptotic process"/>
    <property type="evidence" value="ECO:0007669"/>
    <property type="project" value="TreeGrafter"/>
</dbReference>
<comment type="subcellular location">
    <subcellularLocation>
        <location evidence="1">Cytoplasm</location>
    </subcellularLocation>
</comment>
<dbReference type="PANTHER" id="PTHR24342:SF14">
    <property type="entry name" value="DEATH-ASSOCIATED PROTEIN KINASE DAPK-1"/>
    <property type="match status" value="1"/>
</dbReference>
<dbReference type="GO" id="GO:0005737">
    <property type="term" value="C:cytoplasm"/>
    <property type="evidence" value="ECO:0007669"/>
    <property type="project" value="UniProtKB-SubCell"/>
</dbReference>
<dbReference type="InterPro" id="IPR003599">
    <property type="entry name" value="Ig_sub"/>
</dbReference>
<keyword evidence="4" id="KW-0723">Serine/threonine-protein kinase</keyword>
<dbReference type="InterPro" id="IPR003961">
    <property type="entry name" value="FN3_dom"/>
</dbReference>
<dbReference type="FunFam" id="2.60.40.10:FF:000425">
    <property type="entry name" value="Myosin light chain kinase"/>
    <property type="match status" value="1"/>
</dbReference>
<evidence type="ECO:0000256" key="6">
    <source>
        <dbReference type="ARBA" id="ARBA00022737"/>
    </source>
</evidence>
<dbReference type="SUPFAM" id="SSF48726">
    <property type="entry name" value="Immunoglobulin"/>
    <property type="match status" value="2"/>
</dbReference>
<dbReference type="GO" id="GO:0004674">
    <property type="term" value="F:protein serine/threonine kinase activity"/>
    <property type="evidence" value="ECO:0007669"/>
    <property type="project" value="UniProtKB-KW"/>
</dbReference>
<dbReference type="InterPro" id="IPR007110">
    <property type="entry name" value="Ig-like_dom"/>
</dbReference>
<feature type="compositionally biased region" description="Polar residues" evidence="12">
    <location>
        <begin position="1217"/>
        <end position="1228"/>
    </location>
</feature>
<comment type="similarity">
    <text evidence="2">Belongs to the protein kinase superfamily. CAMK Ser/Thr protein kinase family.</text>
</comment>
<comment type="caution">
    <text evidence="16">The sequence shown here is derived from an EMBL/GenBank/DDBJ whole genome shotgun (WGS) entry which is preliminary data.</text>
</comment>
<evidence type="ECO:0000259" key="15">
    <source>
        <dbReference type="PROSITE" id="PS50853"/>
    </source>
</evidence>
<feature type="region of interest" description="Disordered" evidence="12">
    <location>
        <begin position="485"/>
        <end position="577"/>
    </location>
</feature>
<evidence type="ECO:0000313" key="16">
    <source>
        <dbReference type="EMBL" id="RXM34194.1"/>
    </source>
</evidence>
<gene>
    <name evidence="16" type="ORF">EOD39_4952</name>
</gene>
<evidence type="ECO:0000256" key="7">
    <source>
        <dbReference type="ARBA" id="ARBA00022741"/>
    </source>
</evidence>
<evidence type="ECO:0000256" key="3">
    <source>
        <dbReference type="ARBA" id="ARBA00022490"/>
    </source>
</evidence>
<dbReference type="GO" id="GO:0035556">
    <property type="term" value="P:intracellular signal transduction"/>
    <property type="evidence" value="ECO:0007669"/>
    <property type="project" value="TreeGrafter"/>
</dbReference>
<feature type="domain" description="Protein kinase" evidence="13">
    <location>
        <begin position="234"/>
        <end position="551"/>
    </location>
</feature>
<dbReference type="InterPro" id="IPR036179">
    <property type="entry name" value="Ig-like_dom_sf"/>
</dbReference>
<evidence type="ECO:0000256" key="12">
    <source>
        <dbReference type="SAM" id="MobiDB-lite"/>
    </source>
</evidence>
<evidence type="ECO:0000256" key="8">
    <source>
        <dbReference type="ARBA" id="ARBA00022777"/>
    </source>
</evidence>
<keyword evidence="17" id="KW-1185">Reference proteome</keyword>
<keyword evidence="6" id="KW-0677">Repeat</keyword>
<dbReference type="GO" id="GO:0005524">
    <property type="term" value="F:ATP binding"/>
    <property type="evidence" value="ECO:0007669"/>
    <property type="project" value="UniProtKB-UniRule"/>
</dbReference>
<dbReference type="PROSITE" id="PS50853">
    <property type="entry name" value="FN3"/>
    <property type="match status" value="1"/>
</dbReference>
<proteinExistence type="inferred from homology"/>
<keyword evidence="10" id="KW-0393">Immunoglobulin domain</keyword>
<dbReference type="Gene3D" id="2.60.40.10">
    <property type="entry name" value="Immunoglobulins"/>
    <property type="match status" value="3"/>
</dbReference>
<accession>A0A444UG95</accession>
<feature type="domain" description="Protein kinase" evidence="13">
    <location>
        <begin position="1481"/>
        <end position="1733"/>
    </location>
</feature>
<dbReference type="PANTHER" id="PTHR24342">
    <property type="entry name" value="SERINE/THREONINE-PROTEIN KINASE 17"/>
    <property type="match status" value="1"/>
</dbReference>
<dbReference type="GO" id="GO:0005634">
    <property type="term" value="C:nucleus"/>
    <property type="evidence" value="ECO:0007669"/>
    <property type="project" value="TreeGrafter"/>
</dbReference>
<dbReference type="PROSITE" id="PS50011">
    <property type="entry name" value="PROTEIN_KINASE_DOM"/>
    <property type="match status" value="2"/>
</dbReference>
<feature type="binding site" evidence="11">
    <location>
        <position position="263"/>
    </location>
    <ligand>
        <name>ATP</name>
        <dbReference type="ChEBI" id="CHEBI:30616"/>
    </ligand>
</feature>
<dbReference type="InterPro" id="IPR008271">
    <property type="entry name" value="Ser/Thr_kinase_AS"/>
</dbReference>
<dbReference type="InterPro" id="IPR003598">
    <property type="entry name" value="Ig_sub2"/>
</dbReference>
<evidence type="ECO:0000256" key="1">
    <source>
        <dbReference type="ARBA" id="ARBA00004496"/>
    </source>
</evidence>
<evidence type="ECO:0000256" key="11">
    <source>
        <dbReference type="PROSITE-ProRule" id="PRU10141"/>
    </source>
</evidence>
<feature type="compositionally biased region" description="Polar residues" evidence="12">
    <location>
        <begin position="1188"/>
        <end position="1201"/>
    </location>
</feature>
<dbReference type="Pfam" id="PF00041">
    <property type="entry name" value="fn3"/>
    <property type="match status" value="1"/>
</dbReference>
<feature type="compositionally biased region" description="Polar residues" evidence="12">
    <location>
        <begin position="1151"/>
        <end position="1172"/>
    </location>
</feature>
<dbReference type="SMART" id="SM00060">
    <property type="entry name" value="FN3"/>
    <property type="match status" value="1"/>
</dbReference>
<feature type="domain" description="Fibronectin type-III" evidence="15">
    <location>
        <begin position="1355"/>
        <end position="1445"/>
    </location>
</feature>
<dbReference type="Gene3D" id="3.30.200.20">
    <property type="entry name" value="Phosphorylase Kinase, domain 1"/>
    <property type="match status" value="2"/>
</dbReference>
<name>A0A444UG95_ACIRT</name>
<dbReference type="InterPro" id="IPR011009">
    <property type="entry name" value="Kinase-like_dom_sf"/>
</dbReference>
<keyword evidence="5" id="KW-0808">Transferase</keyword>
<evidence type="ECO:0000256" key="5">
    <source>
        <dbReference type="ARBA" id="ARBA00022679"/>
    </source>
</evidence>
<protein>
    <submittedName>
        <fullName evidence="16">Obscurin</fullName>
    </submittedName>
</protein>
<dbReference type="Proteomes" id="UP000289886">
    <property type="component" value="Unassembled WGS sequence"/>
</dbReference>
<dbReference type="PROSITE" id="PS00108">
    <property type="entry name" value="PROTEIN_KINASE_ST"/>
    <property type="match status" value="2"/>
</dbReference>
<dbReference type="EMBL" id="SCEB01214626">
    <property type="protein sequence ID" value="RXM34194.1"/>
    <property type="molecule type" value="Genomic_DNA"/>
</dbReference>